<dbReference type="OrthoDB" id="8019837at2"/>
<dbReference type="EMBL" id="CP000463">
    <property type="protein sequence ID" value="ABJ08657.1"/>
    <property type="molecule type" value="Genomic_DNA"/>
</dbReference>
<evidence type="ECO:0000313" key="1">
    <source>
        <dbReference type="EMBL" id="ABJ08657.1"/>
    </source>
</evidence>
<accession>Q07HC7</accession>
<dbReference type="AlphaFoldDB" id="Q07HC7"/>
<sequence length="143" mass="15937">MAPHTIDGDALELVERMRTVIHGTQMDGQCRDMLTAAFDRFLSLEKRRLSKRLLTRVRGQRERIAAIITLMSELDHLDETETDRTVFAEMALLFDEIGLTAVAGSAALREIDRVKADTIRDAPHEPAAATIVQWSPVCAAPKP</sequence>
<dbReference type="STRING" id="316055.RPE_4738"/>
<gene>
    <name evidence="1" type="ordered locus">RPE_4738</name>
</gene>
<reference evidence="1" key="1">
    <citation type="submission" date="2006-09" db="EMBL/GenBank/DDBJ databases">
        <title>Complete sequence of Rhodopseudomonas palustris BisA53.</title>
        <authorList>
            <consortium name="US DOE Joint Genome Institute"/>
            <person name="Copeland A."/>
            <person name="Lucas S."/>
            <person name="Lapidus A."/>
            <person name="Barry K."/>
            <person name="Detter J.C."/>
            <person name="Glavina del Rio T."/>
            <person name="Hammon N."/>
            <person name="Israni S."/>
            <person name="Dalin E."/>
            <person name="Tice H."/>
            <person name="Pitluck S."/>
            <person name="Chain P."/>
            <person name="Malfatti S."/>
            <person name="Shin M."/>
            <person name="Vergez L."/>
            <person name="Schmutz J."/>
            <person name="Larimer F."/>
            <person name="Land M."/>
            <person name="Hauser L."/>
            <person name="Pelletier D.A."/>
            <person name="Kyrpides N."/>
            <person name="Kim E."/>
            <person name="Harwood C.S."/>
            <person name="Oda Y."/>
            <person name="Richardson P."/>
        </authorList>
    </citation>
    <scope>NUCLEOTIDE SEQUENCE [LARGE SCALE GENOMIC DNA]</scope>
    <source>
        <strain evidence="1">BisA53</strain>
    </source>
</reference>
<name>Q07HC7_RHOP5</name>
<dbReference type="KEGG" id="rpe:RPE_4738"/>
<organism evidence="1">
    <name type="scientific">Rhodopseudomonas palustris (strain BisA53)</name>
    <dbReference type="NCBI Taxonomy" id="316055"/>
    <lineage>
        <taxon>Bacteria</taxon>
        <taxon>Pseudomonadati</taxon>
        <taxon>Pseudomonadota</taxon>
        <taxon>Alphaproteobacteria</taxon>
        <taxon>Hyphomicrobiales</taxon>
        <taxon>Nitrobacteraceae</taxon>
        <taxon>Rhodopseudomonas</taxon>
    </lineage>
</organism>
<dbReference type="eggNOG" id="ENOG503361U">
    <property type="taxonomic scope" value="Bacteria"/>
</dbReference>
<proteinExistence type="predicted"/>
<protein>
    <submittedName>
        <fullName evidence="1">Uncharacterized protein</fullName>
    </submittedName>
</protein>
<dbReference type="HOGENOM" id="CLU_150668_0_0_5"/>